<gene>
    <name evidence="1" type="ORF">BpHYR1_003013</name>
</gene>
<organism evidence="1 2">
    <name type="scientific">Brachionus plicatilis</name>
    <name type="common">Marine rotifer</name>
    <name type="synonym">Brachionus muelleri</name>
    <dbReference type="NCBI Taxonomy" id="10195"/>
    <lineage>
        <taxon>Eukaryota</taxon>
        <taxon>Metazoa</taxon>
        <taxon>Spiralia</taxon>
        <taxon>Gnathifera</taxon>
        <taxon>Rotifera</taxon>
        <taxon>Eurotatoria</taxon>
        <taxon>Monogononta</taxon>
        <taxon>Pseudotrocha</taxon>
        <taxon>Ploima</taxon>
        <taxon>Brachionidae</taxon>
        <taxon>Brachionus</taxon>
    </lineage>
</organism>
<dbReference type="AlphaFoldDB" id="A0A3M7S4T6"/>
<reference evidence="1 2" key="1">
    <citation type="journal article" date="2018" name="Sci. Rep.">
        <title>Genomic signatures of local adaptation to the degree of environmental predictability in rotifers.</title>
        <authorList>
            <person name="Franch-Gras L."/>
            <person name="Hahn C."/>
            <person name="Garcia-Roger E.M."/>
            <person name="Carmona M.J."/>
            <person name="Serra M."/>
            <person name="Gomez A."/>
        </authorList>
    </citation>
    <scope>NUCLEOTIDE SEQUENCE [LARGE SCALE GENOMIC DNA]</scope>
    <source>
        <strain evidence="1">HYR1</strain>
    </source>
</reference>
<dbReference type="Proteomes" id="UP000276133">
    <property type="component" value="Unassembled WGS sequence"/>
</dbReference>
<keyword evidence="2" id="KW-1185">Reference proteome</keyword>
<comment type="caution">
    <text evidence="1">The sequence shown here is derived from an EMBL/GenBank/DDBJ whole genome shotgun (WGS) entry which is preliminary data.</text>
</comment>
<accession>A0A3M7S4T6</accession>
<dbReference type="EMBL" id="REGN01002038">
    <property type="protein sequence ID" value="RNA30834.1"/>
    <property type="molecule type" value="Genomic_DNA"/>
</dbReference>
<sequence>MFKSLPNSPDLNPIGMNQKDFEKNNFTDFYNFLRNLSQTFEKAFEKARNSLKTNRKEKLIFKNLSHIVIIDKEETEISFKFTFSKKCDQPFTFNLSRLFSLSDGTNAKVLT</sequence>
<evidence type="ECO:0000313" key="1">
    <source>
        <dbReference type="EMBL" id="RNA30834.1"/>
    </source>
</evidence>
<name>A0A3M7S4T6_BRAPC</name>
<protein>
    <submittedName>
        <fullName evidence="1">Uncharacterized protein</fullName>
    </submittedName>
</protein>
<evidence type="ECO:0000313" key="2">
    <source>
        <dbReference type="Proteomes" id="UP000276133"/>
    </source>
</evidence>
<proteinExistence type="predicted"/>